<dbReference type="InterPro" id="IPR017850">
    <property type="entry name" value="Alkaline_phosphatase_core_sf"/>
</dbReference>
<dbReference type="Gene3D" id="3.40.720.10">
    <property type="entry name" value="Alkaline Phosphatase, subunit A"/>
    <property type="match status" value="2"/>
</dbReference>
<dbReference type="RefSeq" id="WP_171090520.1">
    <property type="nucleotide sequence ID" value="NZ_CP053069.1"/>
</dbReference>
<evidence type="ECO:0000313" key="1">
    <source>
        <dbReference type="EMBL" id="QJR10184.1"/>
    </source>
</evidence>
<dbReference type="Proteomes" id="UP000501534">
    <property type="component" value="Chromosome"/>
</dbReference>
<dbReference type="PANTHER" id="PTHR10151:SF120">
    <property type="entry name" value="BIS(5'-ADENOSYL)-TRIPHOSPHATASE"/>
    <property type="match status" value="1"/>
</dbReference>
<dbReference type="GO" id="GO:0016787">
    <property type="term" value="F:hydrolase activity"/>
    <property type="evidence" value="ECO:0007669"/>
    <property type="project" value="UniProtKB-ARBA"/>
</dbReference>
<name>A0A6M4GUN3_9PROT</name>
<gene>
    <name evidence="1" type="ORF">DSM104443_01238</name>
</gene>
<organism evidence="1 2">
    <name type="scientific">Usitatibacter rugosus</name>
    <dbReference type="NCBI Taxonomy" id="2732067"/>
    <lineage>
        <taxon>Bacteria</taxon>
        <taxon>Pseudomonadati</taxon>
        <taxon>Pseudomonadota</taxon>
        <taxon>Betaproteobacteria</taxon>
        <taxon>Nitrosomonadales</taxon>
        <taxon>Usitatibacteraceae</taxon>
        <taxon>Usitatibacter</taxon>
    </lineage>
</organism>
<protein>
    <recommendedName>
        <fullName evidence="3">AlkP superfamily pyrophosphatase or phosphodiesterase</fullName>
    </recommendedName>
</protein>
<dbReference type="EMBL" id="CP053069">
    <property type="protein sequence ID" value="QJR10184.1"/>
    <property type="molecule type" value="Genomic_DNA"/>
</dbReference>
<reference evidence="1 2" key="1">
    <citation type="submission" date="2020-04" db="EMBL/GenBank/DDBJ databases">
        <title>Usitatibacter rugosus gen. nov., sp. nov. and Usitatibacter palustris sp. nov., novel members of Usitatibacteraceae fam. nov. within the order Nitrosomonadales isolated from soil.</title>
        <authorList>
            <person name="Huber K.J."/>
            <person name="Neumann-Schaal M."/>
            <person name="Geppert A."/>
            <person name="Luckner M."/>
            <person name="Wanner G."/>
            <person name="Overmann J."/>
        </authorList>
    </citation>
    <scope>NUCLEOTIDE SEQUENCE [LARGE SCALE GENOMIC DNA]</scope>
    <source>
        <strain evidence="1 2">0125_3</strain>
    </source>
</reference>
<dbReference type="KEGG" id="uru:DSM104443_01238"/>
<keyword evidence="2" id="KW-1185">Reference proteome</keyword>
<accession>A0A6M4GUN3</accession>
<sequence length="418" mass="43975">MKGAVLVVCDSLRADLIDDATAPTLARLRREAASFTAFRGVFPSTTRTSAASIATGSRPASHGLLGNTMVLDEGAGLKCYSAGKPDFLERLRRVTGRALHRPTLHERVASLGPAVLMSNVSPGAAYVHDPEGAGYVYHRSGSFGPGRAPLADGLDIRVGADGDDTMTARFCSEILEQRRPPYAVLWLSEPDHTGHHTPLGSPEHRAAIGRADANVARVLETVDRLDPGGKETLFAACSDHGMQTIRRKVDLDERLVEAGFKASLDSSDVVVAPQGTSAILHFSPAAADRIPAVLAWLPKQDFAGEIASGETLSQWGLPRGGTLAIAVSLAGDDEPNAFGVRGRSDVAENALGGESLPGHGQHGGLGRYEQRPFLVIRAPGIAHGSHFTNASLVDIAPTILRHLGLAEDTLDGRALTGA</sequence>
<dbReference type="PANTHER" id="PTHR10151">
    <property type="entry name" value="ECTONUCLEOTIDE PYROPHOSPHATASE/PHOSPHODIESTERASE"/>
    <property type="match status" value="1"/>
</dbReference>
<proteinExistence type="predicted"/>
<dbReference type="InterPro" id="IPR002591">
    <property type="entry name" value="Phosphodiest/P_Trfase"/>
</dbReference>
<dbReference type="SUPFAM" id="SSF53649">
    <property type="entry name" value="Alkaline phosphatase-like"/>
    <property type="match status" value="1"/>
</dbReference>
<dbReference type="AlphaFoldDB" id="A0A6M4GUN3"/>
<evidence type="ECO:0008006" key="3">
    <source>
        <dbReference type="Google" id="ProtNLM"/>
    </source>
</evidence>
<dbReference type="Pfam" id="PF01663">
    <property type="entry name" value="Phosphodiest"/>
    <property type="match status" value="1"/>
</dbReference>
<evidence type="ECO:0000313" key="2">
    <source>
        <dbReference type="Proteomes" id="UP000501534"/>
    </source>
</evidence>